<evidence type="ECO:0000313" key="2">
    <source>
        <dbReference type="Proteomes" id="UP000001940"/>
    </source>
</evidence>
<dbReference type="Bgee" id="WBGene00012237">
    <property type="expression patterns" value="Expressed in adult organism and 4 other cell types or tissues"/>
</dbReference>
<dbReference type="EMBL" id="BX284601">
    <property type="protein sequence ID" value="CAB04903.4"/>
    <property type="molecule type" value="Genomic_DNA"/>
</dbReference>
<accession>Q9XUM3</accession>
<dbReference type="STRING" id="6239.W04A8.2.1"/>
<evidence type="ECO:0000313" key="3">
    <source>
        <dbReference type="WormBase" id="W04A8.2"/>
    </source>
</evidence>
<reference evidence="1 2" key="1">
    <citation type="journal article" date="1998" name="Science">
        <title>Genome sequence of the nematode C. elegans: a platform for investigating biology.</title>
        <authorList>
            <consortium name="The C. elegans sequencing consortium"/>
            <person name="Sulson J.E."/>
            <person name="Waterston R."/>
        </authorList>
    </citation>
    <scope>NUCLEOTIDE SEQUENCE [LARGE SCALE GENOMIC DNA]</scope>
    <source>
        <strain evidence="1 2">Bristol N2</strain>
    </source>
</reference>
<dbReference type="WormBase" id="W04A8.2">
    <property type="protein sequence ID" value="CE40144"/>
    <property type="gene ID" value="WBGene00012237"/>
</dbReference>
<evidence type="ECO:0000313" key="1">
    <source>
        <dbReference type="EMBL" id="CAB04903.4"/>
    </source>
</evidence>
<protein>
    <submittedName>
        <fullName evidence="1">Ovule protein</fullName>
    </submittedName>
</protein>
<dbReference type="Proteomes" id="UP000001940">
    <property type="component" value="Chromosome I"/>
</dbReference>
<dbReference type="AlphaFoldDB" id="Q9XUM3"/>
<keyword evidence="2" id="KW-1185">Reference proteome</keyword>
<dbReference type="AGR" id="WB:WBGene00012237"/>
<dbReference type="InParanoid" id="Q9XUM3"/>
<dbReference type="HOGENOM" id="CLU_1078618_0_0_1"/>
<gene>
    <name evidence="1" type="ORF">CELE_W04A8.2</name>
    <name evidence="1 3" type="ORF">W04A8.2</name>
</gene>
<dbReference type="eggNOG" id="ENOG502TKEJ">
    <property type="taxonomic scope" value="Eukaryota"/>
</dbReference>
<organism evidence="1 2">
    <name type="scientific">Caenorhabditis elegans</name>
    <dbReference type="NCBI Taxonomy" id="6239"/>
    <lineage>
        <taxon>Eukaryota</taxon>
        <taxon>Metazoa</taxon>
        <taxon>Ecdysozoa</taxon>
        <taxon>Nematoda</taxon>
        <taxon>Chromadorea</taxon>
        <taxon>Rhabditida</taxon>
        <taxon>Rhabditina</taxon>
        <taxon>Rhabditomorpha</taxon>
        <taxon>Rhabditoidea</taxon>
        <taxon>Rhabditidae</taxon>
        <taxon>Peloderinae</taxon>
        <taxon>Caenorhabditis</taxon>
    </lineage>
</organism>
<dbReference type="PaxDb" id="6239-W04A8.2"/>
<dbReference type="UCSC" id="W04A8.2">
    <property type="organism name" value="c. elegans"/>
</dbReference>
<proteinExistence type="predicted"/>
<sequence>MLSNQTRVWCHPGKRGTIICKIFIDNQHSESTTKRETGPKWKISKQICLL</sequence>
<name>Q9XUM3_CAEEL</name>